<evidence type="ECO:0000256" key="5">
    <source>
        <dbReference type="ARBA" id="ARBA00022775"/>
    </source>
</evidence>
<dbReference type="GO" id="GO:0006836">
    <property type="term" value="P:neurotransmitter transport"/>
    <property type="evidence" value="ECO:0007669"/>
    <property type="project" value="UniProtKB-KW"/>
</dbReference>
<dbReference type="PROSITE" id="PS50192">
    <property type="entry name" value="T_SNARE"/>
    <property type="match status" value="1"/>
</dbReference>
<dbReference type="Gene3D" id="1.20.5.110">
    <property type="match status" value="1"/>
</dbReference>
<evidence type="ECO:0000313" key="11">
    <source>
        <dbReference type="Proteomes" id="UP000728032"/>
    </source>
</evidence>
<dbReference type="GO" id="GO:0005886">
    <property type="term" value="C:plasma membrane"/>
    <property type="evidence" value="ECO:0007669"/>
    <property type="project" value="TreeGrafter"/>
</dbReference>
<dbReference type="GO" id="GO:0031201">
    <property type="term" value="C:SNARE complex"/>
    <property type="evidence" value="ECO:0007669"/>
    <property type="project" value="TreeGrafter"/>
</dbReference>
<dbReference type="AlphaFoldDB" id="A0A7R9R0J0"/>
<dbReference type="InterPro" id="IPR045242">
    <property type="entry name" value="Syntaxin"/>
</dbReference>
<dbReference type="GO" id="GO:0006886">
    <property type="term" value="P:intracellular protein transport"/>
    <property type="evidence" value="ECO:0007669"/>
    <property type="project" value="InterPro"/>
</dbReference>
<feature type="non-terminal residue" evidence="10">
    <location>
        <position position="184"/>
    </location>
</feature>
<dbReference type="GO" id="GO:0006887">
    <property type="term" value="P:exocytosis"/>
    <property type="evidence" value="ECO:0007669"/>
    <property type="project" value="TreeGrafter"/>
</dbReference>
<dbReference type="EMBL" id="OC952628">
    <property type="protein sequence ID" value="CAD7664360.1"/>
    <property type="molecule type" value="Genomic_DNA"/>
</dbReference>
<sequence length="184" mass="21503">MADIKRTAQRVRTNLKAIEQNIEYLEKTSNAGADFRIRKIQHSMLLQKFIEVMTEYNTTQTDYRERCKNRIQRQLEITGRQTTDKELEDMLESGNLTIFTQGIITDTQQAKQSLADIEARHADIIKLENSIREMHDMFMDMALLIENQGEIINRIETQVIQSKEYVEDGKKETVKALAYQSKSR</sequence>
<comment type="subcellular location">
    <subcellularLocation>
        <location evidence="1">Membrane</location>
        <topology evidence="1">Single-pass type IV membrane protein</topology>
    </subcellularLocation>
</comment>
<evidence type="ECO:0000256" key="8">
    <source>
        <dbReference type="SAM" id="Coils"/>
    </source>
</evidence>
<evidence type="ECO:0000256" key="3">
    <source>
        <dbReference type="ARBA" id="ARBA00022448"/>
    </source>
</evidence>
<keyword evidence="8" id="KW-0175">Coiled coil</keyword>
<proteinExistence type="inferred from homology"/>
<evidence type="ECO:0000256" key="7">
    <source>
        <dbReference type="ARBA" id="ARBA00023136"/>
    </source>
</evidence>
<dbReference type="OrthoDB" id="10255013at2759"/>
<dbReference type="PANTHER" id="PTHR19957">
    <property type="entry name" value="SYNTAXIN"/>
    <property type="match status" value="1"/>
</dbReference>
<evidence type="ECO:0000256" key="1">
    <source>
        <dbReference type="ARBA" id="ARBA00004211"/>
    </source>
</evidence>
<keyword evidence="6" id="KW-1133">Transmembrane helix</keyword>
<dbReference type="EMBL" id="CAJPVJ010037803">
    <property type="protein sequence ID" value="CAG2181497.1"/>
    <property type="molecule type" value="Genomic_DNA"/>
</dbReference>
<dbReference type="SUPFAM" id="SSF47661">
    <property type="entry name" value="t-snare proteins"/>
    <property type="match status" value="1"/>
</dbReference>
<keyword evidence="3" id="KW-0813">Transport</keyword>
<dbReference type="GO" id="GO:0005484">
    <property type="term" value="F:SNAP receptor activity"/>
    <property type="evidence" value="ECO:0007669"/>
    <property type="project" value="InterPro"/>
</dbReference>
<keyword evidence="11" id="KW-1185">Reference proteome</keyword>
<accession>A0A7R9R0J0</accession>
<evidence type="ECO:0000313" key="10">
    <source>
        <dbReference type="EMBL" id="CAD7664360.1"/>
    </source>
</evidence>
<evidence type="ECO:0000256" key="4">
    <source>
        <dbReference type="ARBA" id="ARBA00022692"/>
    </source>
</evidence>
<dbReference type="PROSITE" id="PS00914">
    <property type="entry name" value="SYNTAXIN"/>
    <property type="match status" value="1"/>
</dbReference>
<reference evidence="10" key="1">
    <citation type="submission" date="2020-11" db="EMBL/GenBank/DDBJ databases">
        <authorList>
            <person name="Tran Van P."/>
        </authorList>
    </citation>
    <scope>NUCLEOTIDE SEQUENCE</scope>
</reference>
<keyword evidence="4" id="KW-0812">Transmembrane</keyword>
<dbReference type="GO" id="GO:0012505">
    <property type="term" value="C:endomembrane system"/>
    <property type="evidence" value="ECO:0007669"/>
    <property type="project" value="TreeGrafter"/>
</dbReference>
<comment type="similarity">
    <text evidence="2">Belongs to the syntaxin family.</text>
</comment>
<dbReference type="CDD" id="cd00179">
    <property type="entry name" value="SynN"/>
    <property type="match status" value="1"/>
</dbReference>
<dbReference type="Gene3D" id="1.20.58.70">
    <property type="match status" value="1"/>
</dbReference>
<evidence type="ECO:0000259" key="9">
    <source>
        <dbReference type="PROSITE" id="PS50192"/>
    </source>
</evidence>
<dbReference type="InterPro" id="IPR000727">
    <property type="entry name" value="T_SNARE_dom"/>
</dbReference>
<dbReference type="InterPro" id="IPR010989">
    <property type="entry name" value="SNARE"/>
</dbReference>
<dbReference type="Proteomes" id="UP000728032">
    <property type="component" value="Unassembled WGS sequence"/>
</dbReference>
<gene>
    <name evidence="10" type="ORF">ONB1V03_LOCUS20918</name>
</gene>
<feature type="coiled-coil region" evidence="8">
    <location>
        <begin position="1"/>
        <end position="28"/>
    </location>
</feature>
<name>A0A7R9R0J0_9ACAR</name>
<dbReference type="GO" id="GO:0048278">
    <property type="term" value="P:vesicle docking"/>
    <property type="evidence" value="ECO:0007669"/>
    <property type="project" value="TreeGrafter"/>
</dbReference>
<protein>
    <recommendedName>
        <fullName evidence="9">t-SNARE coiled-coil homology domain-containing protein</fullName>
    </recommendedName>
</protein>
<keyword evidence="5" id="KW-0532">Neurotransmitter transport</keyword>
<organism evidence="10">
    <name type="scientific">Oppiella nova</name>
    <dbReference type="NCBI Taxonomy" id="334625"/>
    <lineage>
        <taxon>Eukaryota</taxon>
        <taxon>Metazoa</taxon>
        <taxon>Ecdysozoa</taxon>
        <taxon>Arthropoda</taxon>
        <taxon>Chelicerata</taxon>
        <taxon>Arachnida</taxon>
        <taxon>Acari</taxon>
        <taxon>Acariformes</taxon>
        <taxon>Sarcoptiformes</taxon>
        <taxon>Oribatida</taxon>
        <taxon>Brachypylina</taxon>
        <taxon>Oppioidea</taxon>
        <taxon>Oppiidae</taxon>
        <taxon>Oppiella</taxon>
    </lineage>
</organism>
<evidence type="ECO:0000256" key="6">
    <source>
        <dbReference type="ARBA" id="ARBA00022989"/>
    </source>
</evidence>
<feature type="domain" description="T-SNARE coiled-coil homology" evidence="9">
    <location>
        <begin position="114"/>
        <end position="176"/>
    </location>
</feature>
<dbReference type="InterPro" id="IPR006011">
    <property type="entry name" value="Syntaxin_N"/>
</dbReference>
<dbReference type="PANTHER" id="PTHR19957:SF424">
    <property type="entry name" value="SYNTAXIN-1A"/>
    <property type="match status" value="1"/>
</dbReference>
<dbReference type="Pfam" id="PF00804">
    <property type="entry name" value="Syntaxin"/>
    <property type="match status" value="1"/>
</dbReference>
<dbReference type="Pfam" id="PF05739">
    <property type="entry name" value="SNARE"/>
    <property type="match status" value="1"/>
</dbReference>
<keyword evidence="7" id="KW-0472">Membrane</keyword>
<dbReference type="GO" id="GO:0006906">
    <property type="term" value="P:vesicle fusion"/>
    <property type="evidence" value="ECO:0007669"/>
    <property type="project" value="TreeGrafter"/>
</dbReference>
<dbReference type="SMART" id="SM00397">
    <property type="entry name" value="t_SNARE"/>
    <property type="match status" value="1"/>
</dbReference>
<evidence type="ECO:0000256" key="2">
    <source>
        <dbReference type="ARBA" id="ARBA00009063"/>
    </source>
</evidence>
<dbReference type="GO" id="GO:0000149">
    <property type="term" value="F:SNARE binding"/>
    <property type="evidence" value="ECO:0007669"/>
    <property type="project" value="TreeGrafter"/>
</dbReference>
<dbReference type="InterPro" id="IPR006012">
    <property type="entry name" value="Syntaxin/epimorphin_CS"/>
</dbReference>